<dbReference type="EMBL" id="SJOL01006432">
    <property type="protein sequence ID" value="TGZ66985.1"/>
    <property type="molecule type" value="Genomic_DNA"/>
</dbReference>
<gene>
    <name evidence="2" type="ORF">CRM22_005031</name>
</gene>
<dbReference type="Proteomes" id="UP000308267">
    <property type="component" value="Unassembled WGS sequence"/>
</dbReference>
<evidence type="ECO:0000313" key="3">
    <source>
        <dbReference type="Proteomes" id="UP000308267"/>
    </source>
</evidence>
<feature type="signal peptide" evidence="1">
    <location>
        <begin position="1"/>
        <end position="27"/>
    </location>
</feature>
<keyword evidence="1" id="KW-0732">Signal</keyword>
<keyword evidence="3" id="KW-1185">Reference proteome</keyword>
<evidence type="ECO:0000256" key="1">
    <source>
        <dbReference type="SAM" id="SignalP"/>
    </source>
</evidence>
<accession>A0A4S2LT43</accession>
<name>A0A4S2LT43_OPIFE</name>
<evidence type="ECO:0000313" key="2">
    <source>
        <dbReference type="EMBL" id="TGZ66985.1"/>
    </source>
</evidence>
<sequence>MRIHKAGRTRPSTIILVLSALFLSVESTFTVEDFDQNWKAFLPVAIAYLDNPGSNAADIQRVKDAYNAIATQPLPIVEPRAEGILPAVRRFRDMEGEFFAAEEAGMETDPTTLLNWRNFLTGSDGVWKQYYGRYLTQTAANTNNVPAIERPVVQP</sequence>
<protein>
    <submittedName>
        <fullName evidence="2">Uncharacterized protein</fullName>
    </submittedName>
</protein>
<feature type="non-terminal residue" evidence="2">
    <location>
        <position position="155"/>
    </location>
</feature>
<dbReference type="AlphaFoldDB" id="A0A4S2LT43"/>
<feature type="chain" id="PRO_5020574418" evidence="1">
    <location>
        <begin position="28"/>
        <end position="155"/>
    </location>
</feature>
<organism evidence="2 3">
    <name type="scientific">Opisthorchis felineus</name>
    <dbReference type="NCBI Taxonomy" id="147828"/>
    <lineage>
        <taxon>Eukaryota</taxon>
        <taxon>Metazoa</taxon>
        <taxon>Spiralia</taxon>
        <taxon>Lophotrochozoa</taxon>
        <taxon>Platyhelminthes</taxon>
        <taxon>Trematoda</taxon>
        <taxon>Digenea</taxon>
        <taxon>Opisthorchiida</taxon>
        <taxon>Opisthorchiata</taxon>
        <taxon>Opisthorchiidae</taxon>
        <taxon>Opisthorchis</taxon>
    </lineage>
</organism>
<comment type="caution">
    <text evidence="2">The sequence shown here is derived from an EMBL/GenBank/DDBJ whole genome shotgun (WGS) entry which is preliminary data.</text>
</comment>
<proteinExistence type="predicted"/>
<reference evidence="2 3" key="1">
    <citation type="journal article" date="2019" name="BMC Genomics">
        <title>New insights from Opisthorchis felineus genome: update on genomics of the epidemiologically important liver flukes.</title>
        <authorList>
            <person name="Ershov N.I."/>
            <person name="Mordvinov V.A."/>
            <person name="Prokhortchouk E.B."/>
            <person name="Pakharukova M.Y."/>
            <person name="Gunbin K.V."/>
            <person name="Ustyantsev K."/>
            <person name="Genaev M.A."/>
            <person name="Blinov A.G."/>
            <person name="Mazur A."/>
            <person name="Boulygina E."/>
            <person name="Tsygankova S."/>
            <person name="Khrameeva E."/>
            <person name="Chekanov N."/>
            <person name="Fan G."/>
            <person name="Xiao A."/>
            <person name="Zhang H."/>
            <person name="Xu X."/>
            <person name="Yang H."/>
            <person name="Solovyev V."/>
            <person name="Lee S.M."/>
            <person name="Liu X."/>
            <person name="Afonnikov D.A."/>
            <person name="Skryabin K.G."/>
        </authorList>
    </citation>
    <scope>NUCLEOTIDE SEQUENCE [LARGE SCALE GENOMIC DNA]</scope>
    <source>
        <strain evidence="2">AK-0245</strain>
        <tissue evidence="2">Whole organism</tissue>
    </source>
</reference>